<gene>
    <name evidence="1" type="ORF">L211DRAFT_637855</name>
</gene>
<evidence type="ECO:0000313" key="2">
    <source>
        <dbReference type="Proteomes" id="UP000267821"/>
    </source>
</evidence>
<sequence length="72" mass="8011">MLSQPAIHVFSMTIGEDHAFASFEEQLSSFHIYPYRANQRIPSVKCHACDTLGIEVYVIKGKICPRCGAHCG</sequence>
<dbReference type="EMBL" id="ML121590">
    <property type="protein sequence ID" value="RPB19357.1"/>
    <property type="molecule type" value="Genomic_DNA"/>
</dbReference>
<evidence type="ECO:0000313" key="1">
    <source>
        <dbReference type="EMBL" id="RPB19357.1"/>
    </source>
</evidence>
<dbReference type="AlphaFoldDB" id="A0A3N4L8X6"/>
<dbReference type="Proteomes" id="UP000267821">
    <property type="component" value="Unassembled WGS sequence"/>
</dbReference>
<keyword evidence="2" id="KW-1185">Reference proteome</keyword>
<proteinExistence type="predicted"/>
<protein>
    <submittedName>
        <fullName evidence="1">Uncharacterized protein</fullName>
    </submittedName>
</protein>
<dbReference type="InParanoid" id="A0A3N4L8X6"/>
<reference evidence="1 2" key="1">
    <citation type="journal article" date="2018" name="Nat. Ecol. Evol.">
        <title>Pezizomycetes genomes reveal the molecular basis of ectomycorrhizal truffle lifestyle.</title>
        <authorList>
            <person name="Murat C."/>
            <person name="Payen T."/>
            <person name="Noel B."/>
            <person name="Kuo A."/>
            <person name="Morin E."/>
            <person name="Chen J."/>
            <person name="Kohler A."/>
            <person name="Krizsan K."/>
            <person name="Balestrini R."/>
            <person name="Da Silva C."/>
            <person name="Montanini B."/>
            <person name="Hainaut M."/>
            <person name="Levati E."/>
            <person name="Barry K.W."/>
            <person name="Belfiori B."/>
            <person name="Cichocki N."/>
            <person name="Clum A."/>
            <person name="Dockter R.B."/>
            <person name="Fauchery L."/>
            <person name="Guy J."/>
            <person name="Iotti M."/>
            <person name="Le Tacon F."/>
            <person name="Lindquist E.A."/>
            <person name="Lipzen A."/>
            <person name="Malagnac F."/>
            <person name="Mello A."/>
            <person name="Molinier V."/>
            <person name="Miyauchi S."/>
            <person name="Poulain J."/>
            <person name="Riccioni C."/>
            <person name="Rubini A."/>
            <person name="Sitrit Y."/>
            <person name="Splivallo R."/>
            <person name="Traeger S."/>
            <person name="Wang M."/>
            <person name="Zifcakova L."/>
            <person name="Wipf D."/>
            <person name="Zambonelli A."/>
            <person name="Paolocci F."/>
            <person name="Nowrousian M."/>
            <person name="Ottonello S."/>
            <person name="Baldrian P."/>
            <person name="Spatafora J.W."/>
            <person name="Henrissat B."/>
            <person name="Nagy L.G."/>
            <person name="Aury J.M."/>
            <person name="Wincker P."/>
            <person name="Grigoriev I.V."/>
            <person name="Bonfante P."/>
            <person name="Martin F.M."/>
        </authorList>
    </citation>
    <scope>NUCLEOTIDE SEQUENCE [LARGE SCALE GENOMIC DNA]</scope>
    <source>
        <strain evidence="1 2">ATCC MYA-4762</strain>
    </source>
</reference>
<organism evidence="1 2">
    <name type="scientific">Terfezia boudieri ATCC MYA-4762</name>
    <dbReference type="NCBI Taxonomy" id="1051890"/>
    <lineage>
        <taxon>Eukaryota</taxon>
        <taxon>Fungi</taxon>
        <taxon>Dikarya</taxon>
        <taxon>Ascomycota</taxon>
        <taxon>Pezizomycotina</taxon>
        <taxon>Pezizomycetes</taxon>
        <taxon>Pezizales</taxon>
        <taxon>Pezizaceae</taxon>
        <taxon>Terfezia</taxon>
    </lineage>
</organism>
<dbReference type="OrthoDB" id="6133115at2759"/>
<name>A0A3N4L8X6_9PEZI</name>
<accession>A0A3N4L8X6</accession>